<protein>
    <submittedName>
        <fullName evidence="1">Uncharacterized protein</fullName>
    </submittedName>
</protein>
<dbReference type="AlphaFoldDB" id="A0A183NJ79"/>
<dbReference type="Proteomes" id="UP000269396">
    <property type="component" value="Unassembled WGS sequence"/>
</dbReference>
<evidence type="ECO:0000313" key="2">
    <source>
        <dbReference type="Proteomes" id="UP000269396"/>
    </source>
</evidence>
<reference evidence="1 2" key="1">
    <citation type="submission" date="2018-11" db="EMBL/GenBank/DDBJ databases">
        <authorList>
            <consortium name="Pathogen Informatics"/>
        </authorList>
    </citation>
    <scope>NUCLEOTIDE SEQUENCE [LARGE SCALE GENOMIC DNA]</scope>
    <source>
        <strain>Denwood</strain>
        <strain evidence="2">Zambia</strain>
    </source>
</reference>
<dbReference type="EMBL" id="UZAL01002809">
    <property type="protein sequence ID" value="VDO84767.1"/>
    <property type="molecule type" value="Genomic_DNA"/>
</dbReference>
<name>A0A183NJ79_9TREM</name>
<evidence type="ECO:0000313" key="1">
    <source>
        <dbReference type="EMBL" id="VDO84767.1"/>
    </source>
</evidence>
<sequence length="59" mass="7069">MNLLLLNFCQDHVNSTHMLASESIQYNHLDIIQRIHDSQDRRSKIHEFLIDTSNTIVWY</sequence>
<organism evidence="1 2">
    <name type="scientific">Schistosoma mattheei</name>
    <dbReference type="NCBI Taxonomy" id="31246"/>
    <lineage>
        <taxon>Eukaryota</taxon>
        <taxon>Metazoa</taxon>
        <taxon>Spiralia</taxon>
        <taxon>Lophotrochozoa</taxon>
        <taxon>Platyhelminthes</taxon>
        <taxon>Trematoda</taxon>
        <taxon>Digenea</taxon>
        <taxon>Strigeidida</taxon>
        <taxon>Schistosomatoidea</taxon>
        <taxon>Schistosomatidae</taxon>
        <taxon>Schistosoma</taxon>
    </lineage>
</organism>
<proteinExistence type="predicted"/>
<keyword evidence="2" id="KW-1185">Reference proteome</keyword>
<gene>
    <name evidence="1" type="ORF">SMTD_LOCUS2165</name>
</gene>
<accession>A0A183NJ79</accession>